<feature type="transmembrane region" description="Helical" evidence="6">
    <location>
        <begin position="154"/>
        <end position="173"/>
    </location>
</feature>
<reference evidence="7" key="2">
    <citation type="submission" date="2019-06" db="EMBL/GenBank/DDBJ databases">
        <title>Genomics analysis of Aphanomyces spp. identifies a new class of oomycete effector associated with host adaptation.</title>
        <authorList>
            <person name="Gaulin E."/>
        </authorList>
    </citation>
    <scope>NUCLEOTIDE SEQUENCE</scope>
    <source>
        <strain evidence="7">CBS 578.67</strain>
    </source>
</reference>
<comment type="subcellular location">
    <subcellularLocation>
        <location evidence="1">Membrane</location>
        <topology evidence="1">Multi-pass membrane protein</topology>
    </subcellularLocation>
</comment>
<evidence type="ECO:0000256" key="4">
    <source>
        <dbReference type="ARBA" id="ARBA00022989"/>
    </source>
</evidence>
<evidence type="ECO:0000313" key="8">
    <source>
        <dbReference type="EMBL" id="VFT92979.1"/>
    </source>
</evidence>
<feature type="transmembrane region" description="Helical" evidence="6">
    <location>
        <begin position="436"/>
        <end position="455"/>
    </location>
</feature>
<feature type="transmembrane region" description="Helical" evidence="6">
    <location>
        <begin position="346"/>
        <end position="364"/>
    </location>
</feature>
<gene>
    <name evidence="8" type="primary">Aste57867_16201</name>
    <name evidence="7" type="ORF">As57867_016145</name>
    <name evidence="8" type="ORF">ASTE57867_16201</name>
</gene>
<feature type="transmembrane region" description="Helical" evidence="6">
    <location>
        <begin position="85"/>
        <end position="104"/>
    </location>
</feature>
<feature type="transmembrane region" description="Helical" evidence="6">
    <location>
        <begin position="193"/>
        <end position="212"/>
    </location>
</feature>
<dbReference type="OrthoDB" id="28755at2759"/>
<dbReference type="Gene3D" id="1.20.1250.20">
    <property type="entry name" value="MFS general substrate transporter like domains"/>
    <property type="match status" value="2"/>
</dbReference>
<evidence type="ECO:0000256" key="1">
    <source>
        <dbReference type="ARBA" id="ARBA00004141"/>
    </source>
</evidence>
<dbReference type="SUPFAM" id="SSF103473">
    <property type="entry name" value="MFS general substrate transporter"/>
    <property type="match status" value="1"/>
</dbReference>
<evidence type="ECO:0000313" key="7">
    <source>
        <dbReference type="EMBL" id="KAF0692743.1"/>
    </source>
</evidence>
<feature type="transmembrane region" description="Helical" evidence="6">
    <location>
        <begin position="116"/>
        <end position="142"/>
    </location>
</feature>
<feature type="transmembrane region" description="Helical" evidence="6">
    <location>
        <begin position="12"/>
        <end position="33"/>
    </location>
</feature>
<dbReference type="EMBL" id="CAADRA010005874">
    <property type="protein sequence ID" value="VFT92979.1"/>
    <property type="molecule type" value="Genomic_DNA"/>
</dbReference>
<dbReference type="Proteomes" id="UP000332933">
    <property type="component" value="Unassembled WGS sequence"/>
</dbReference>
<protein>
    <submittedName>
        <fullName evidence="8">Aste57867_16201 protein</fullName>
    </submittedName>
</protein>
<keyword evidence="5 6" id="KW-0472">Membrane</keyword>
<dbReference type="GO" id="GO:0016020">
    <property type="term" value="C:membrane"/>
    <property type="evidence" value="ECO:0007669"/>
    <property type="project" value="UniProtKB-SubCell"/>
</dbReference>
<proteinExistence type="predicted"/>
<feature type="transmembrane region" description="Helical" evidence="6">
    <location>
        <begin position="53"/>
        <end position="73"/>
    </location>
</feature>
<evidence type="ECO:0000256" key="3">
    <source>
        <dbReference type="ARBA" id="ARBA00022692"/>
    </source>
</evidence>
<evidence type="ECO:0000256" key="6">
    <source>
        <dbReference type="SAM" id="Phobius"/>
    </source>
</evidence>
<reference evidence="8 9" key="1">
    <citation type="submission" date="2019-03" db="EMBL/GenBank/DDBJ databases">
        <authorList>
            <person name="Gaulin E."/>
            <person name="Dumas B."/>
        </authorList>
    </citation>
    <scope>NUCLEOTIDE SEQUENCE [LARGE SCALE GENOMIC DNA]</scope>
    <source>
        <strain evidence="8">CBS 568.67</strain>
    </source>
</reference>
<dbReference type="GO" id="GO:0008506">
    <property type="term" value="F:sucrose:proton symporter activity"/>
    <property type="evidence" value="ECO:0007669"/>
    <property type="project" value="TreeGrafter"/>
</dbReference>
<name>A0A485L684_9STRA</name>
<dbReference type="InterPro" id="IPR036259">
    <property type="entry name" value="MFS_trans_sf"/>
</dbReference>
<evidence type="ECO:0000256" key="5">
    <source>
        <dbReference type="ARBA" id="ARBA00023136"/>
    </source>
</evidence>
<feature type="transmembrane region" description="Helical" evidence="6">
    <location>
        <begin position="370"/>
        <end position="395"/>
    </location>
</feature>
<feature type="transmembrane region" description="Helical" evidence="6">
    <location>
        <begin position="402"/>
        <end position="424"/>
    </location>
</feature>
<keyword evidence="4 6" id="KW-1133">Transmembrane helix</keyword>
<evidence type="ECO:0000313" key="9">
    <source>
        <dbReference type="Proteomes" id="UP000332933"/>
    </source>
</evidence>
<dbReference type="PANTHER" id="PTHR19432">
    <property type="entry name" value="SUGAR TRANSPORTER"/>
    <property type="match status" value="1"/>
</dbReference>
<dbReference type="Pfam" id="PF13347">
    <property type="entry name" value="MFS_2"/>
    <property type="match status" value="1"/>
</dbReference>
<feature type="transmembrane region" description="Helical" evidence="6">
    <location>
        <begin position="243"/>
        <end position="261"/>
    </location>
</feature>
<dbReference type="AlphaFoldDB" id="A0A485L684"/>
<sequence length="464" mass="51027">MHIGDERPGCSIAYFLLVCAPIMAVKMSWSAQWAALNPVLNNVLSHTAWKVQAVQLIGPITGIIVAPAVGVHSDRSTSKYGQRRPYIFLSAISTIICWCIMAYLKEWFRGKNDTLFMGLTIFCYVWMDVTCNVLQTVTYLLISDVAGPRQVTGSAIAQFYGVFGQMVVSIYISLNGNPSGSGVNNDNDSLQPFFALLIAVMTLTVMPVCYFVRENPWEAMRRIAPGSAFEAVYLPRTSSIWTAWYVGIKTLPSALFVYWAATLCSEAGFHSYNGVKTTYFGVDVYNGKANCNSTEFPNVNCTRASENYAYGVDLATGACDQFYNAIAMLFLVFLPVLVQRFGVRNVFCYGFFLQCFLLAFVFFHDKVLSVIIVGLMAIPQAAVFALQVPVILNVVGVSDEKVLGLYLGAFNTAGCLGQMITFASSSLFGVLVESSWPTMLVGGVFSILAFGIMVAKFHVKMQSW</sequence>
<keyword evidence="2" id="KW-0813">Transport</keyword>
<feature type="transmembrane region" description="Helical" evidence="6">
    <location>
        <begin position="322"/>
        <end position="339"/>
    </location>
</feature>
<dbReference type="EMBL" id="VJMH01005853">
    <property type="protein sequence ID" value="KAF0692743.1"/>
    <property type="molecule type" value="Genomic_DNA"/>
</dbReference>
<organism evidence="8 9">
    <name type="scientific">Aphanomyces stellatus</name>
    <dbReference type="NCBI Taxonomy" id="120398"/>
    <lineage>
        <taxon>Eukaryota</taxon>
        <taxon>Sar</taxon>
        <taxon>Stramenopiles</taxon>
        <taxon>Oomycota</taxon>
        <taxon>Saprolegniomycetes</taxon>
        <taxon>Saprolegniales</taxon>
        <taxon>Verrucalvaceae</taxon>
        <taxon>Aphanomyces</taxon>
    </lineage>
</organism>
<evidence type="ECO:0000256" key="2">
    <source>
        <dbReference type="ARBA" id="ARBA00022448"/>
    </source>
</evidence>
<dbReference type="PANTHER" id="PTHR19432:SF26">
    <property type="entry name" value="MAJOR FACILITATOR SUPERFAMILY (MFS) PROFILE DOMAIN-CONTAINING PROTEIN"/>
    <property type="match status" value="1"/>
</dbReference>
<accession>A0A485L684</accession>
<keyword evidence="9" id="KW-1185">Reference proteome</keyword>
<keyword evidence="3 6" id="KW-0812">Transmembrane</keyword>